<evidence type="ECO:0000259" key="1">
    <source>
        <dbReference type="PROSITE" id="PS50851"/>
    </source>
</evidence>
<keyword evidence="3" id="KW-1185">Reference proteome</keyword>
<dbReference type="Gene3D" id="2.30.30.40">
    <property type="entry name" value="SH3 Domains"/>
    <property type="match status" value="1"/>
</dbReference>
<dbReference type="GO" id="GO:0007165">
    <property type="term" value="P:signal transduction"/>
    <property type="evidence" value="ECO:0007669"/>
    <property type="project" value="InterPro"/>
</dbReference>
<dbReference type="GO" id="GO:0006935">
    <property type="term" value="P:chemotaxis"/>
    <property type="evidence" value="ECO:0007669"/>
    <property type="project" value="InterPro"/>
</dbReference>
<dbReference type="CDD" id="cd00732">
    <property type="entry name" value="CheW"/>
    <property type="match status" value="1"/>
</dbReference>
<organism evidence="2 3">
    <name type="scientific">Sporobacter termitidis DSM 10068</name>
    <dbReference type="NCBI Taxonomy" id="1123282"/>
    <lineage>
        <taxon>Bacteria</taxon>
        <taxon>Bacillati</taxon>
        <taxon>Bacillota</taxon>
        <taxon>Clostridia</taxon>
        <taxon>Eubacteriales</taxon>
        <taxon>Oscillospiraceae</taxon>
        <taxon>Sporobacter</taxon>
    </lineage>
</organism>
<dbReference type="SMART" id="SM00260">
    <property type="entry name" value="CheW"/>
    <property type="match status" value="1"/>
</dbReference>
<accession>A0A1M5W9U5</accession>
<sequence>MSEIATTTEIIEDAQKGRFLDFLVGNESFGIEIKYVTEIIGIQSITEMPEMPSYVKGIINLRGRIIPLIDVRLRFGKEPKPYDDRTCVIVVGINGFSYGLIVDSVSEVLTIPDEEISPLPGINTSTGNKFVKNIGKTANGIVLVVDCEKLLTADEIGELSI</sequence>
<proteinExistence type="predicted"/>
<feature type="domain" description="CheW-like" evidence="1">
    <location>
        <begin position="16"/>
        <end position="156"/>
    </location>
</feature>
<dbReference type="OrthoDB" id="9794382at2"/>
<dbReference type="InterPro" id="IPR002545">
    <property type="entry name" value="CheW-lke_dom"/>
</dbReference>
<name>A0A1M5W9U5_9FIRM</name>
<dbReference type="GO" id="GO:0005829">
    <property type="term" value="C:cytosol"/>
    <property type="evidence" value="ECO:0007669"/>
    <property type="project" value="TreeGrafter"/>
</dbReference>
<gene>
    <name evidence="2" type="ORF">SAMN02745823_01142</name>
</gene>
<evidence type="ECO:0000313" key="3">
    <source>
        <dbReference type="Proteomes" id="UP000183995"/>
    </source>
</evidence>
<reference evidence="2 3" key="1">
    <citation type="submission" date="2016-11" db="EMBL/GenBank/DDBJ databases">
        <authorList>
            <person name="Jaros S."/>
            <person name="Januszkiewicz K."/>
            <person name="Wedrychowicz H."/>
        </authorList>
    </citation>
    <scope>NUCLEOTIDE SEQUENCE [LARGE SCALE GENOMIC DNA]</scope>
    <source>
        <strain evidence="2 3">DSM 10068</strain>
    </source>
</reference>
<protein>
    <submittedName>
        <fullName evidence="2">Purine-binding chemotaxis protein CheW</fullName>
    </submittedName>
</protein>
<dbReference type="Pfam" id="PF01584">
    <property type="entry name" value="CheW"/>
    <property type="match status" value="1"/>
</dbReference>
<dbReference type="PANTHER" id="PTHR22617">
    <property type="entry name" value="CHEMOTAXIS SENSOR HISTIDINE KINASE-RELATED"/>
    <property type="match status" value="1"/>
</dbReference>
<dbReference type="InterPro" id="IPR036061">
    <property type="entry name" value="CheW-like_dom_sf"/>
</dbReference>
<dbReference type="AlphaFoldDB" id="A0A1M5W9U5"/>
<dbReference type="EMBL" id="FQXV01000003">
    <property type="protein sequence ID" value="SHH84208.1"/>
    <property type="molecule type" value="Genomic_DNA"/>
</dbReference>
<dbReference type="PROSITE" id="PS50851">
    <property type="entry name" value="CHEW"/>
    <property type="match status" value="1"/>
</dbReference>
<dbReference type="Gene3D" id="2.40.50.180">
    <property type="entry name" value="CheA-289, Domain 4"/>
    <property type="match status" value="1"/>
</dbReference>
<evidence type="ECO:0000313" key="2">
    <source>
        <dbReference type="EMBL" id="SHH84208.1"/>
    </source>
</evidence>
<dbReference type="Proteomes" id="UP000183995">
    <property type="component" value="Unassembled WGS sequence"/>
</dbReference>
<dbReference type="RefSeq" id="WP_073076698.1">
    <property type="nucleotide sequence ID" value="NZ_FQXV01000003.1"/>
</dbReference>
<dbReference type="PANTHER" id="PTHR22617:SF23">
    <property type="entry name" value="CHEMOTAXIS PROTEIN CHEW"/>
    <property type="match status" value="1"/>
</dbReference>
<dbReference type="InterPro" id="IPR039315">
    <property type="entry name" value="CheW"/>
</dbReference>
<dbReference type="SUPFAM" id="SSF50341">
    <property type="entry name" value="CheW-like"/>
    <property type="match status" value="1"/>
</dbReference>
<dbReference type="STRING" id="1123282.SAMN02745823_01142"/>